<feature type="compositionally biased region" description="Polar residues" evidence="1">
    <location>
        <begin position="76"/>
        <end position="95"/>
    </location>
</feature>
<comment type="caution">
    <text evidence="2">The sequence shown here is derived from an EMBL/GenBank/DDBJ whole genome shotgun (WGS) entry which is preliminary data.</text>
</comment>
<keyword evidence="3" id="KW-1185">Reference proteome</keyword>
<dbReference type="AlphaFoldDB" id="A0A643CKF6"/>
<dbReference type="Proteomes" id="UP000437017">
    <property type="component" value="Unassembled WGS sequence"/>
</dbReference>
<reference evidence="2 3" key="1">
    <citation type="journal article" date="2019" name="PLoS ONE">
        <title>Genomic analyses reveal an absence of contemporary introgressive admixture between fin whales and blue whales, despite known hybrids.</title>
        <authorList>
            <person name="Westbury M.V."/>
            <person name="Petersen B."/>
            <person name="Lorenzen E.D."/>
        </authorList>
    </citation>
    <scope>NUCLEOTIDE SEQUENCE [LARGE SCALE GENOMIC DNA]</scope>
    <source>
        <strain evidence="2">FinWhale-01</strain>
    </source>
</reference>
<feature type="region of interest" description="Disordered" evidence="1">
    <location>
        <begin position="1"/>
        <end position="95"/>
    </location>
</feature>
<feature type="compositionally biased region" description="Basic and acidic residues" evidence="1">
    <location>
        <begin position="21"/>
        <end position="39"/>
    </location>
</feature>
<gene>
    <name evidence="2" type="ORF">E2I00_010290</name>
</gene>
<organism evidence="2 3">
    <name type="scientific">Balaenoptera physalus</name>
    <name type="common">Fin whale</name>
    <name type="synonym">Balaena physalus</name>
    <dbReference type="NCBI Taxonomy" id="9770"/>
    <lineage>
        <taxon>Eukaryota</taxon>
        <taxon>Metazoa</taxon>
        <taxon>Chordata</taxon>
        <taxon>Craniata</taxon>
        <taxon>Vertebrata</taxon>
        <taxon>Euteleostomi</taxon>
        <taxon>Mammalia</taxon>
        <taxon>Eutheria</taxon>
        <taxon>Laurasiatheria</taxon>
        <taxon>Artiodactyla</taxon>
        <taxon>Whippomorpha</taxon>
        <taxon>Cetacea</taxon>
        <taxon>Mysticeti</taxon>
        <taxon>Balaenopteridae</taxon>
        <taxon>Balaenoptera</taxon>
    </lineage>
</organism>
<feature type="compositionally biased region" description="Basic and acidic residues" evidence="1">
    <location>
        <begin position="49"/>
        <end position="70"/>
    </location>
</feature>
<evidence type="ECO:0000313" key="2">
    <source>
        <dbReference type="EMBL" id="KAB0400145.1"/>
    </source>
</evidence>
<proteinExistence type="predicted"/>
<name>A0A643CKF6_BALPH</name>
<dbReference type="EMBL" id="SGJD01001395">
    <property type="protein sequence ID" value="KAB0400145.1"/>
    <property type="molecule type" value="Genomic_DNA"/>
</dbReference>
<accession>A0A643CKF6</accession>
<evidence type="ECO:0000256" key="1">
    <source>
        <dbReference type="SAM" id="MobiDB-lite"/>
    </source>
</evidence>
<sequence length="95" mass="10549">MQVRGDAGVDGLGAEQALENAAKKRERTTSDPRTTEQKQDKKRLKISKKLKDPDPPEKDFTPYDYSKSDFKAFAGDSTSTPSSQFDPNKQPQSGK</sequence>
<evidence type="ECO:0000313" key="3">
    <source>
        <dbReference type="Proteomes" id="UP000437017"/>
    </source>
</evidence>
<feature type="non-terminal residue" evidence="2">
    <location>
        <position position="95"/>
    </location>
</feature>
<dbReference type="OrthoDB" id="9909598at2759"/>
<protein>
    <submittedName>
        <fullName evidence="2">Uncharacterized protein</fullName>
    </submittedName>
</protein>